<sequence length="108" mass="12221">MQDEIRERDVVVGVLVVSLLHCGQQRSQHEPPVDSLECSNNSLVHRLQLRRSVGRNKAQLDVVQVHVGGVDEALSRNNRILRTFLRISEFKSRSQSNNAADVIRARVL</sequence>
<reference evidence="1" key="1">
    <citation type="journal article" date="2019" name="bioRxiv">
        <title>The Genome of the Zebra Mussel, Dreissena polymorpha: A Resource for Invasive Species Research.</title>
        <authorList>
            <person name="McCartney M.A."/>
            <person name="Auch B."/>
            <person name="Kono T."/>
            <person name="Mallez S."/>
            <person name="Zhang Y."/>
            <person name="Obille A."/>
            <person name="Becker A."/>
            <person name="Abrahante J.E."/>
            <person name="Garbe J."/>
            <person name="Badalamenti J.P."/>
            <person name="Herman A."/>
            <person name="Mangelson H."/>
            <person name="Liachko I."/>
            <person name="Sullivan S."/>
            <person name="Sone E.D."/>
            <person name="Koren S."/>
            <person name="Silverstein K.A.T."/>
            <person name="Beckman K.B."/>
            <person name="Gohl D.M."/>
        </authorList>
    </citation>
    <scope>NUCLEOTIDE SEQUENCE</scope>
    <source>
        <strain evidence="1">Duluth1</strain>
        <tissue evidence="1">Whole animal</tissue>
    </source>
</reference>
<protein>
    <submittedName>
        <fullName evidence="1">Uncharacterized protein</fullName>
    </submittedName>
</protein>
<dbReference type="AlphaFoldDB" id="A0A9D4EJE5"/>
<name>A0A9D4EJE5_DREPO</name>
<dbReference type="Proteomes" id="UP000828390">
    <property type="component" value="Unassembled WGS sequence"/>
</dbReference>
<proteinExistence type="predicted"/>
<reference evidence="1" key="2">
    <citation type="submission" date="2020-11" db="EMBL/GenBank/DDBJ databases">
        <authorList>
            <person name="McCartney M.A."/>
            <person name="Auch B."/>
            <person name="Kono T."/>
            <person name="Mallez S."/>
            <person name="Becker A."/>
            <person name="Gohl D.M."/>
            <person name="Silverstein K.A.T."/>
            <person name="Koren S."/>
            <person name="Bechman K.B."/>
            <person name="Herman A."/>
            <person name="Abrahante J.E."/>
            <person name="Garbe J."/>
        </authorList>
    </citation>
    <scope>NUCLEOTIDE SEQUENCE</scope>
    <source>
        <strain evidence="1">Duluth1</strain>
        <tissue evidence="1">Whole animal</tissue>
    </source>
</reference>
<evidence type="ECO:0000313" key="1">
    <source>
        <dbReference type="EMBL" id="KAH3780374.1"/>
    </source>
</evidence>
<organism evidence="1 2">
    <name type="scientific">Dreissena polymorpha</name>
    <name type="common">Zebra mussel</name>
    <name type="synonym">Mytilus polymorpha</name>
    <dbReference type="NCBI Taxonomy" id="45954"/>
    <lineage>
        <taxon>Eukaryota</taxon>
        <taxon>Metazoa</taxon>
        <taxon>Spiralia</taxon>
        <taxon>Lophotrochozoa</taxon>
        <taxon>Mollusca</taxon>
        <taxon>Bivalvia</taxon>
        <taxon>Autobranchia</taxon>
        <taxon>Heteroconchia</taxon>
        <taxon>Euheterodonta</taxon>
        <taxon>Imparidentia</taxon>
        <taxon>Neoheterodontei</taxon>
        <taxon>Myida</taxon>
        <taxon>Dreissenoidea</taxon>
        <taxon>Dreissenidae</taxon>
        <taxon>Dreissena</taxon>
    </lineage>
</organism>
<evidence type="ECO:0000313" key="2">
    <source>
        <dbReference type="Proteomes" id="UP000828390"/>
    </source>
</evidence>
<accession>A0A9D4EJE5</accession>
<keyword evidence="2" id="KW-1185">Reference proteome</keyword>
<comment type="caution">
    <text evidence="1">The sequence shown here is derived from an EMBL/GenBank/DDBJ whole genome shotgun (WGS) entry which is preliminary data.</text>
</comment>
<gene>
    <name evidence="1" type="ORF">DPMN_158187</name>
</gene>
<dbReference type="EMBL" id="JAIWYP010000008">
    <property type="protein sequence ID" value="KAH3780374.1"/>
    <property type="molecule type" value="Genomic_DNA"/>
</dbReference>